<organism evidence="9 10">
    <name type="scientific">Desulfosporosinus hippei DSM 8344</name>
    <dbReference type="NCBI Taxonomy" id="1121419"/>
    <lineage>
        <taxon>Bacteria</taxon>
        <taxon>Bacillati</taxon>
        <taxon>Bacillota</taxon>
        <taxon>Clostridia</taxon>
        <taxon>Eubacteriales</taxon>
        <taxon>Desulfitobacteriaceae</taxon>
        <taxon>Desulfosporosinus</taxon>
    </lineage>
</organism>
<reference evidence="10" key="1">
    <citation type="submission" date="2016-10" db="EMBL/GenBank/DDBJ databases">
        <authorList>
            <person name="Varghese N."/>
            <person name="Submissions S."/>
        </authorList>
    </citation>
    <scope>NUCLEOTIDE SEQUENCE [LARGE SCALE GENOMIC DNA]</scope>
    <source>
        <strain evidence="10">DSM 8344</strain>
    </source>
</reference>
<feature type="transmembrane region" description="Helical" evidence="8">
    <location>
        <begin position="277"/>
        <end position="296"/>
    </location>
</feature>
<evidence type="ECO:0000313" key="9">
    <source>
        <dbReference type="EMBL" id="SDH65485.1"/>
    </source>
</evidence>
<dbReference type="STRING" id="1121419.SAMN05443529_11667"/>
<feature type="transmembrane region" description="Helical" evidence="8">
    <location>
        <begin position="69"/>
        <end position="89"/>
    </location>
</feature>
<accession>A0A1G8E6F7</accession>
<feature type="transmembrane region" description="Helical" evidence="8">
    <location>
        <begin position="183"/>
        <end position="201"/>
    </location>
</feature>
<dbReference type="PANTHER" id="PTHR34975:SF2">
    <property type="entry name" value="SPORE GERMINATION PROTEIN A2"/>
    <property type="match status" value="1"/>
</dbReference>
<keyword evidence="5 8" id="KW-0812">Transmembrane</keyword>
<evidence type="ECO:0000256" key="3">
    <source>
        <dbReference type="ARBA" id="ARBA00022448"/>
    </source>
</evidence>
<dbReference type="AlphaFoldDB" id="A0A1G8E6F7"/>
<comment type="subcellular location">
    <subcellularLocation>
        <location evidence="1">Membrane</location>
        <topology evidence="1">Multi-pass membrane protein</topology>
    </subcellularLocation>
</comment>
<keyword evidence="7 8" id="KW-0472">Membrane</keyword>
<feature type="transmembrane region" description="Helical" evidence="8">
    <location>
        <begin position="12"/>
        <end position="31"/>
    </location>
</feature>
<keyword evidence="4" id="KW-0309">Germination</keyword>
<evidence type="ECO:0000256" key="2">
    <source>
        <dbReference type="ARBA" id="ARBA00007998"/>
    </source>
</evidence>
<feature type="transmembrane region" description="Helical" evidence="8">
    <location>
        <begin position="37"/>
        <end position="57"/>
    </location>
</feature>
<dbReference type="Proteomes" id="UP000198656">
    <property type="component" value="Unassembled WGS sequence"/>
</dbReference>
<name>A0A1G8E6F7_9FIRM</name>
<gene>
    <name evidence="9" type="ORF">SAMN05443529_11667</name>
</gene>
<dbReference type="EMBL" id="FNCP01000016">
    <property type="protein sequence ID" value="SDH65485.1"/>
    <property type="molecule type" value="Genomic_DNA"/>
</dbReference>
<evidence type="ECO:0000256" key="7">
    <source>
        <dbReference type="ARBA" id="ARBA00023136"/>
    </source>
</evidence>
<protein>
    <submittedName>
        <fullName evidence="9">Spore germination protein KB</fullName>
    </submittedName>
</protein>
<evidence type="ECO:0000256" key="5">
    <source>
        <dbReference type="ARBA" id="ARBA00022692"/>
    </source>
</evidence>
<dbReference type="NCBIfam" id="TIGR00912">
    <property type="entry name" value="2A0309"/>
    <property type="match status" value="1"/>
</dbReference>
<proteinExistence type="inferred from homology"/>
<evidence type="ECO:0000256" key="8">
    <source>
        <dbReference type="SAM" id="Phobius"/>
    </source>
</evidence>
<dbReference type="OrthoDB" id="1675410at2"/>
<dbReference type="GO" id="GO:0009847">
    <property type="term" value="P:spore germination"/>
    <property type="evidence" value="ECO:0007669"/>
    <property type="project" value="InterPro"/>
</dbReference>
<evidence type="ECO:0000256" key="6">
    <source>
        <dbReference type="ARBA" id="ARBA00022989"/>
    </source>
</evidence>
<keyword evidence="3" id="KW-0813">Transport</keyword>
<feature type="transmembrane region" description="Helical" evidence="8">
    <location>
        <begin position="325"/>
        <end position="352"/>
    </location>
</feature>
<feature type="transmembrane region" description="Helical" evidence="8">
    <location>
        <begin position="213"/>
        <end position="234"/>
    </location>
</feature>
<keyword evidence="10" id="KW-1185">Reference proteome</keyword>
<dbReference type="InterPro" id="IPR004761">
    <property type="entry name" value="Spore_GerAB"/>
</dbReference>
<feature type="transmembrane region" description="Helical" evidence="8">
    <location>
        <begin position="143"/>
        <end position="163"/>
    </location>
</feature>
<keyword evidence="6 8" id="KW-1133">Transmembrane helix</keyword>
<dbReference type="Pfam" id="PF03845">
    <property type="entry name" value="Spore_permease"/>
    <property type="match status" value="1"/>
</dbReference>
<sequence length="367" mass="41131">MNKEMITSKQGVYLLTLFMIGSNLFMGLAPAAKSNAWIAALIGTLMALPIIFIYARLLSLFKGRDIFDILNLVFGNVLGKIVALAYIWYPLHLGAMVIRDLGEFFNTVAMPETPMLLPMLFMGFISIWAVMAGVELLGRCSKIFFPIVVIIMFITTLLVIPYLNFAHLKPVMYDGIGPILNSGFDIFSFPLAETVLFLGVFSALKTETSIYRVYYSGLFIFAAIGVLLTLRNILVLGGDIVSVVNFPLYVEVSRINIGEFIQRIEVSVATTFVITDFIKVSVCLYVTCLGISKLFGLKNYRSIVVQTGLLMVLLAYIMYENIMDMIYFAFEIYAYYALPFQVILPVIILVIAEIRIRAGQLQTGKRY</sequence>
<evidence type="ECO:0000256" key="4">
    <source>
        <dbReference type="ARBA" id="ARBA00022544"/>
    </source>
</evidence>
<dbReference type="PANTHER" id="PTHR34975">
    <property type="entry name" value="SPORE GERMINATION PROTEIN A2"/>
    <property type="match status" value="1"/>
</dbReference>
<feature type="transmembrane region" description="Helical" evidence="8">
    <location>
        <begin position="115"/>
        <end position="136"/>
    </location>
</feature>
<dbReference type="GO" id="GO:0016020">
    <property type="term" value="C:membrane"/>
    <property type="evidence" value="ECO:0007669"/>
    <property type="project" value="UniProtKB-SubCell"/>
</dbReference>
<comment type="similarity">
    <text evidence="2">Belongs to the amino acid-polyamine-organocation (APC) superfamily. Spore germination protein (SGP) (TC 2.A.3.9) family.</text>
</comment>
<evidence type="ECO:0000256" key="1">
    <source>
        <dbReference type="ARBA" id="ARBA00004141"/>
    </source>
</evidence>
<feature type="transmembrane region" description="Helical" evidence="8">
    <location>
        <begin position="303"/>
        <end position="319"/>
    </location>
</feature>
<evidence type="ECO:0000313" key="10">
    <source>
        <dbReference type="Proteomes" id="UP000198656"/>
    </source>
</evidence>